<dbReference type="EMBL" id="KV875098">
    <property type="protein sequence ID" value="OIW29107.1"/>
    <property type="molecule type" value="Genomic_DNA"/>
</dbReference>
<dbReference type="InterPro" id="IPR041698">
    <property type="entry name" value="Methyltransf_25"/>
</dbReference>
<comment type="pathway">
    <text evidence="1">Secondary metabolite biosynthesis.</text>
</comment>
<dbReference type="Pfam" id="PF13649">
    <property type="entry name" value="Methyltransf_25"/>
    <property type="match status" value="1"/>
</dbReference>
<dbReference type="InterPro" id="IPR029063">
    <property type="entry name" value="SAM-dependent_MTases_sf"/>
</dbReference>
<proteinExistence type="inferred from homology"/>
<dbReference type="PANTHER" id="PTHR35897:SF1">
    <property type="entry name" value="METHYLTRANSFERASE AUSD"/>
    <property type="match status" value="1"/>
</dbReference>
<evidence type="ECO:0000313" key="6">
    <source>
        <dbReference type="EMBL" id="OIW29107.1"/>
    </source>
</evidence>
<keyword evidence="3" id="KW-0949">S-adenosyl-L-methionine</keyword>
<protein>
    <recommendedName>
        <fullName evidence="5">Methyltransferase domain-containing protein</fullName>
    </recommendedName>
</protein>
<sequence>MADSIDYNVRLRWYTEDLPPDNAKAWKLLESYSKIPHDEVEAHLRATRDKAWKIFPYGCIGRWRFLDLYITTLPEYPAVLERLKHGDTLLDAGCCFGYVLRQLALDGAPQANLIGADLRQEFIDLGYELFRDRDSFGGRFVAGNMLDPADAALAAIDGKADMIHAASFFHLFGWDDQVRLGERIVRFFKPDAKKALVFGRQVGNRSPRAQQEGARYRHDPETLQELWDEIGKKTGTKWKATATLHDDFDAHDEQRVLIKFAVYKVD</sequence>
<evidence type="ECO:0000259" key="5">
    <source>
        <dbReference type="Pfam" id="PF13649"/>
    </source>
</evidence>
<keyword evidence="7" id="KW-1185">Reference proteome</keyword>
<evidence type="ECO:0000256" key="1">
    <source>
        <dbReference type="ARBA" id="ARBA00005179"/>
    </source>
</evidence>
<keyword evidence="2" id="KW-0808">Transferase</keyword>
<dbReference type="OrthoDB" id="2094832at2759"/>
<reference evidence="6 7" key="1">
    <citation type="submission" date="2016-10" db="EMBL/GenBank/DDBJ databases">
        <title>Draft genome sequence of Coniochaeta ligniaria NRRL30616, a lignocellulolytic fungus for bioabatement of inhibitors in plant biomass hydrolysates.</title>
        <authorList>
            <consortium name="DOE Joint Genome Institute"/>
            <person name="Jimenez D.J."/>
            <person name="Hector R.E."/>
            <person name="Riley R."/>
            <person name="Sun H."/>
            <person name="Grigoriev I.V."/>
            <person name="Van Elsas J.D."/>
            <person name="Nichols N.N."/>
        </authorList>
    </citation>
    <scope>NUCLEOTIDE SEQUENCE [LARGE SCALE GENOMIC DNA]</scope>
    <source>
        <strain evidence="6 7">NRRL 30616</strain>
    </source>
</reference>
<dbReference type="InterPro" id="IPR051654">
    <property type="entry name" value="Meroterpenoid_MTases"/>
</dbReference>
<dbReference type="InParanoid" id="A0A1J7IPI9"/>
<organism evidence="6 7">
    <name type="scientific">Coniochaeta ligniaria NRRL 30616</name>
    <dbReference type="NCBI Taxonomy" id="1408157"/>
    <lineage>
        <taxon>Eukaryota</taxon>
        <taxon>Fungi</taxon>
        <taxon>Dikarya</taxon>
        <taxon>Ascomycota</taxon>
        <taxon>Pezizomycotina</taxon>
        <taxon>Sordariomycetes</taxon>
        <taxon>Sordariomycetidae</taxon>
        <taxon>Coniochaetales</taxon>
        <taxon>Coniochaetaceae</taxon>
        <taxon>Coniochaeta</taxon>
    </lineage>
</organism>
<accession>A0A1J7IPI9</accession>
<dbReference type="PANTHER" id="PTHR35897">
    <property type="entry name" value="METHYLTRANSFERASE AUSD"/>
    <property type="match status" value="1"/>
</dbReference>
<dbReference type="Gene3D" id="3.40.50.150">
    <property type="entry name" value="Vaccinia Virus protein VP39"/>
    <property type="match status" value="1"/>
</dbReference>
<evidence type="ECO:0000256" key="3">
    <source>
        <dbReference type="ARBA" id="ARBA00022691"/>
    </source>
</evidence>
<gene>
    <name evidence="6" type="ORF">CONLIGDRAFT_407359</name>
</gene>
<evidence type="ECO:0000313" key="7">
    <source>
        <dbReference type="Proteomes" id="UP000182658"/>
    </source>
</evidence>
<name>A0A1J7IPI9_9PEZI</name>
<dbReference type="GO" id="GO:0016740">
    <property type="term" value="F:transferase activity"/>
    <property type="evidence" value="ECO:0007669"/>
    <property type="project" value="UniProtKB-KW"/>
</dbReference>
<dbReference type="STRING" id="1408157.A0A1J7IPI9"/>
<feature type="domain" description="Methyltransferase" evidence="5">
    <location>
        <begin position="90"/>
        <end position="191"/>
    </location>
</feature>
<dbReference type="Proteomes" id="UP000182658">
    <property type="component" value="Unassembled WGS sequence"/>
</dbReference>
<dbReference type="SUPFAM" id="SSF53335">
    <property type="entry name" value="S-adenosyl-L-methionine-dependent methyltransferases"/>
    <property type="match status" value="1"/>
</dbReference>
<evidence type="ECO:0000256" key="2">
    <source>
        <dbReference type="ARBA" id="ARBA00022679"/>
    </source>
</evidence>
<dbReference type="AlphaFoldDB" id="A0A1J7IPI9"/>
<comment type="similarity">
    <text evidence="4">Belongs to the class I-like SAM-binding methyltransferase superfamily.</text>
</comment>
<evidence type="ECO:0000256" key="4">
    <source>
        <dbReference type="ARBA" id="ARBA00038314"/>
    </source>
</evidence>